<accession>A0A4D8PN55</accession>
<evidence type="ECO:0000313" key="2">
    <source>
        <dbReference type="Proteomes" id="UP000298595"/>
    </source>
</evidence>
<evidence type="ECO:0008006" key="3">
    <source>
        <dbReference type="Google" id="ProtNLM"/>
    </source>
</evidence>
<dbReference type="KEGG" id="aare:D3093_30015"/>
<protein>
    <recommendedName>
        <fullName evidence="3">Host nuclease inhibitor protein</fullName>
    </recommendedName>
</protein>
<organism evidence="1 2">
    <name type="scientific">Azospirillum argentinense</name>
    <dbReference type="NCBI Taxonomy" id="2970906"/>
    <lineage>
        <taxon>Bacteria</taxon>
        <taxon>Pseudomonadati</taxon>
        <taxon>Pseudomonadota</taxon>
        <taxon>Alphaproteobacteria</taxon>
        <taxon>Rhodospirillales</taxon>
        <taxon>Azospirillaceae</taxon>
        <taxon>Azospirillum</taxon>
    </lineage>
</organism>
<geneLocation type="plasmid" evidence="1 2">
    <name>p3</name>
</geneLocation>
<evidence type="ECO:0000313" key="1">
    <source>
        <dbReference type="EMBL" id="QCN99526.1"/>
    </source>
</evidence>
<dbReference type="AlphaFoldDB" id="A0A4D8PN55"/>
<dbReference type="Proteomes" id="UP000298595">
    <property type="component" value="Plasmid p3"/>
</dbReference>
<proteinExistence type="predicted"/>
<gene>
    <name evidence="1" type="ORF">D3093_30015</name>
</gene>
<keyword evidence="1" id="KW-0614">Plasmid</keyword>
<reference evidence="1 2" key="1">
    <citation type="submission" date="2018-09" db="EMBL/GenBank/DDBJ databases">
        <title>Whole genome based analysis of evolution and adaptive divergence in Indian and Brazilian strains of Azospirillum brasilense.</title>
        <authorList>
            <person name="Singh C."/>
            <person name="Tripathi A.K."/>
        </authorList>
    </citation>
    <scope>NUCLEOTIDE SEQUENCE [LARGE SCALE GENOMIC DNA]</scope>
    <source>
        <strain evidence="1 2">MTCC4035</strain>
        <plasmid evidence="1 2">p3</plasmid>
    </source>
</reference>
<dbReference type="EMBL" id="CP032324">
    <property type="protein sequence ID" value="QCN99526.1"/>
    <property type="molecule type" value="Genomic_DNA"/>
</dbReference>
<sequence>MILSRGPDEHVRKAAGVVARHGYDGTLLVPGIPEAITDDAALEAVAWFRRQMASRLNRYAQEAAHG</sequence>
<name>A0A4D8PN55_9PROT</name>